<dbReference type="Gene3D" id="3.20.20.100">
    <property type="entry name" value="NADP-dependent oxidoreductase domain"/>
    <property type="match status" value="1"/>
</dbReference>
<evidence type="ECO:0000256" key="2">
    <source>
        <dbReference type="ARBA" id="ARBA00022857"/>
    </source>
</evidence>
<organism evidence="5 6">
    <name type="scientific">Dactylosporangium vinaceum</name>
    <dbReference type="NCBI Taxonomy" id="53362"/>
    <lineage>
        <taxon>Bacteria</taxon>
        <taxon>Bacillati</taxon>
        <taxon>Actinomycetota</taxon>
        <taxon>Actinomycetes</taxon>
        <taxon>Micromonosporales</taxon>
        <taxon>Micromonosporaceae</taxon>
        <taxon>Dactylosporangium</taxon>
    </lineage>
</organism>
<dbReference type="InterPro" id="IPR036812">
    <property type="entry name" value="NAD(P)_OxRdtase_dom_sf"/>
</dbReference>
<evidence type="ECO:0000313" key="5">
    <source>
        <dbReference type="EMBL" id="MFB9447101.1"/>
    </source>
</evidence>
<evidence type="ECO:0000256" key="1">
    <source>
        <dbReference type="ARBA" id="ARBA00007905"/>
    </source>
</evidence>
<feature type="domain" description="NADP-dependent oxidoreductase" evidence="4">
    <location>
        <begin position="16"/>
        <end position="254"/>
    </location>
</feature>
<dbReference type="PRINTS" id="PR00069">
    <property type="entry name" value="ALDKETRDTASE"/>
</dbReference>
<gene>
    <name evidence="5" type="ORF">ACFFTR_28765</name>
</gene>
<dbReference type="SUPFAM" id="SSF51430">
    <property type="entry name" value="NAD(P)-linked oxidoreductase"/>
    <property type="match status" value="1"/>
</dbReference>
<accession>A0ABV5ME27</accession>
<dbReference type="EMBL" id="JBHMCA010000052">
    <property type="protein sequence ID" value="MFB9447101.1"/>
    <property type="molecule type" value="Genomic_DNA"/>
</dbReference>
<sequence length="268" mass="29359">MNTVRKLADGTEIPLIGLGVWQVGDGRECEDAVRWALEAGYRHIDTAQVYGNEDSVGRAIKDSGVPREDIYITTKFNPSRRDPAAELEGSLKRLGVDAVDLYLVHWPAGGPTRAWAGMQQSLERGLARSIGVSNFNVDEIAAVLALGGPAPVVNQIQFSPFEYRRTLQDVSERHNIAVEAYSPLGTGRHLGDRALAAIAERVGRTPAQVLIRWSLQRGLIVLPKSVHQERIVQNLDVFGFELSDADLAALDALDRTGGTGIAHEHPWW</sequence>
<evidence type="ECO:0000313" key="6">
    <source>
        <dbReference type="Proteomes" id="UP001589608"/>
    </source>
</evidence>
<dbReference type="InterPro" id="IPR020471">
    <property type="entry name" value="AKR"/>
</dbReference>
<dbReference type="PANTHER" id="PTHR43827">
    <property type="entry name" value="2,5-DIKETO-D-GLUCONIC ACID REDUCTASE"/>
    <property type="match status" value="1"/>
</dbReference>
<comment type="caution">
    <text evidence="5">The sequence shown here is derived from an EMBL/GenBank/DDBJ whole genome shotgun (WGS) entry which is preliminary data.</text>
</comment>
<dbReference type="InterPro" id="IPR018170">
    <property type="entry name" value="Aldo/ket_reductase_CS"/>
</dbReference>
<dbReference type="PIRSF" id="PIRSF000097">
    <property type="entry name" value="AKR"/>
    <property type="match status" value="1"/>
</dbReference>
<evidence type="ECO:0000256" key="3">
    <source>
        <dbReference type="ARBA" id="ARBA00023002"/>
    </source>
</evidence>
<evidence type="ECO:0000259" key="4">
    <source>
        <dbReference type="Pfam" id="PF00248"/>
    </source>
</evidence>
<dbReference type="Pfam" id="PF00248">
    <property type="entry name" value="Aldo_ket_red"/>
    <property type="match status" value="1"/>
</dbReference>
<dbReference type="Proteomes" id="UP001589608">
    <property type="component" value="Unassembled WGS sequence"/>
</dbReference>
<reference evidence="5 6" key="1">
    <citation type="submission" date="2024-09" db="EMBL/GenBank/DDBJ databases">
        <authorList>
            <person name="Sun Q."/>
            <person name="Mori K."/>
        </authorList>
    </citation>
    <scope>NUCLEOTIDE SEQUENCE [LARGE SCALE GENOMIC DNA]</scope>
    <source>
        <strain evidence="5 6">JCM 3307</strain>
    </source>
</reference>
<comment type="similarity">
    <text evidence="1">Belongs to the aldo/keto reductase family.</text>
</comment>
<keyword evidence="3" id="KW-0560">Oxidoreductase</keyword>
<dbReference type="PROSITE" id="PS00062">
    <property type="entry name" value="ALDOKETO_REDUCTASE_2"/>
    <property type="match status" value="1"/>
</dbReference>
<dbReference type="RefSeq" id="WP_223092636.1">
    <property type="nucleotide sequence ID" value="NZ_CP061913.1"/>
</dbReference>
<dbReference type="CDD" id="cd19071">
    <property type="entry name" value="AKR_AKR1-5-like"/>
    <property type="match status" value="1"/>
</dbReference>
<dbReference type="PROSITE" id="PS00798">
    <property type="entry name" value="ALDOKETO_REDUCTASE_1"/>
    <property type="match status" value="1"/>
</dbReference>
<keyword evidence="6" id="KW-1185">Reference proteome</keyword>
<proteinExistence type="inferred from homology"/>
<dbReference type="InterPro" id="IPR023210">
    <property type="entry name" value="NADP_OxRdtase_dom"/>
</dbReference>
<name>A0ABV5ME27_9ACTN</name>
<keyword evidence="2" id="KW-0521">NADP</keyword>
<protein>
    <submittedName>
        <fullName evidence="5">Aldo/keto reductase</fullName>
    </submittedName>
</protein>
<dbReference type="PANTHER" id="PTHR43827:SF3">
    <property type="entry name" value="NADP-DEPENDENT OXIDOREDUCTASE DOMAIN-CONTAINING PROTEIN"/>
    <property type="match status" value="1"/>
</dbReference>
<dbReference type="PROSITE" id="PS00063">
    <property type="entry name" value="ALDOKETO_REDUCTASE_3"/>
    <property type="match status" value="1"/>
</dbReference>